<feature type="region of interest" description="Disordered" evidence="1">
    <location>
        <begin position="1"/>
        <end position="53"/>
    </location>
</feature>
<evidence type="ECO:0000256" key="1">
    <source>
        <dbReference type="SAM" id="MobiDB-lite"/>
    </source>
</evidence>
<accession>A0A8H7B5J7</accession>
<feature type="compositionally biased region" description="Basic and acidic residues" evidence="1">
    <location>
        <begin position="609"/>
        <end position="623"/>
    </location>
</feature>
<dbReference type="Proteomes" id="UP000596902">
    <property type="component" value="Unassembled WGS sequence"/>
</dbReference>
<proteinExistence type="predicted"/>
<dbReference type="GeneID" id="62206759"/>
<reference evidence="2" key="1">
    <citation type="submission" date="2020-01" db="EMBL/GenBank/DDBJ databases">
        <authorList>
            <person name="Feng Z.H.Z."/>
        </authorList>
    </citation>
    <scope>NUCLEOTIDE SEQUENCE</scope>
    <source>
        <strain evidence="2">CBS107.38</strain>
    </source>
</reference>
<comment type="caution">
    <text evidence="2">The sequence shown here is derived from an EMBL/GenBank/DDBJ whole genome shotgun (WGS) entry which is preliminary data.</text>
</comment>
<keyword evidence="3" id="KW-1185">Reference proteome</keyword>
<dbReference type="RefSeq" id="XP_038783546.1">
    <property type="nucleotide sequence ID" value="XM_038933581.1"/>
</dbReference>
<evidence type="ECO:0000313" key="3">
    <source>
        <dbReference type="Proteomes" id="UP000596902"/>
    </source>
</evidence>
<evidence type="ECO:0008006" key="4">
    <source>
        <dbReference type="Google" id="ProtNLM"/>
    </source>
</evidence>
<organism evidence="2 3">
    <name type="scientific">Alternaria burnsii</name>
    <dbReference type="NCBI Taxonomy" id="1187904"/>
    <lineage>
        <taxon>Eukaryota</taxon>
        <taxon>Fungi</taxon>
        <taxon>Dikarya</taxon>
        <taxon>Ascomycota</taxon>
        <taxon>Pezizomycotina</taxon>
        <taxon>Dothideomycetes</taxon>
        <taxon>Pleosporomycetidae</taxon>
        <taxon>Pleosporales</taxon>
        <taxon>Pleosporineae</taxon>
        <taxon>Pleosporaceae</taxon>
        <taxon>Alternaria</taxon>
        <taxon>Alternaria sect. Alternaria</taxon>
    </lineage>
</organism>
<protein>
    <recommendedName>
        <fullName evidence="4">F-box domain-containing protein</fullName>
    </recommendedName>
</protein>
<dbReference type="SUPFAM" id="SSF81383">
    <property type="entry name" value="F-box domain"/>
    <property type="match status" value="1"/>
</dbReference>
<dbReference type="InterPro" id="IPR036047">
    <property type="entry name" value="F-box-like_dom_sf"/>
</dbReference>
<sequence length="1127" mass="128242">MAPTTPPSSSARKRRVASPGNGTKTPTLPREPAIPDTTPKGAQDGHQPDTSVRSDEVDIRLLQNHGLLSLPCELIEMIASNLLATTHILNLGLVSKRISGIVQQTIVRGLIVSSMNIREFFEMLIGHAELSNKISSVNLGDFGYRHHGQRFYADPIGLRPNFLENLGTAITATTGRVVDWSLVREDNISVGPVWEPDSAFFLNVLATSCPSIKSVTVQLPEARVFHSGEPPRPIHLAPSAFPALNPELLPAAPFQGPALDVFQARLEALIISENTRWKGPLTVEVLESHNLKWRNMGTHIITLAGFSRLKRLDVPMDILGRPHDIVFSSTSSLDKTKHDGTAIIDRALPMGKTLAELRSKVLPLTIQYLHLRSCNKWMFALLQRINEVPVEELRLRHVELSFEPSPNNLLIQCDAADLGQLDYSQLLVDLDRKGVNVTFHTGPQGTLVDMRKEIEAFSCLTTIETWHYSITHAPFSKWNPEAIRKRQSLKMGFRYFLRHADYHSQLLNSPTFNLESWTQSAFFHGTRDSRWDPQLLDSKMKTKTVGSSGWNERTLGKHALKRRLSPLLNLDTYQFSLRIKQSLTPLPRESGFLGASFTTIDGTRAQPSDQHRDTAKKPCTYEEKPKRSRRAECVELESHTITEVHNLQDDIDRLRLGPGNIISIDSQFSATLWADVKWKMFLEANPATRGFSSLSIMFHRYFNPSSDRERTTMNDLPDELLLNIGAHFTNLNRNRDLGNLALTSKKWRPIAQEWLLIEPRFNLTFIDGYMWEMGRRPHLLSRVKKLEIWSRSEGRTSKTRHVNRIGVYVYLTDVIYNPTPAPDRITQQAKFMEICKTMIQHYAANKRHAKDWINSIKTDVVPALFGILLCILPNLRELNVSDAWLMDFPFFANTRSPSAIANPPHPWLWRHSFLSGALAATLPRLTVLEVPSDMTALVWEHNVITLFDFRRFETLKEVTLTMRAIEGHTIARQGTPNANPREIFPRTLETLRISEATHITANFLNELCLAKKTSCFPNLKRVEAYHIEHLENTRARADLARCLDPIDDVRAMFRDAEVAVYLYFPPWTMKTWESESGTPWRMKSEPDRLRHGEYTCYRKAMGPFGVHQEPMDRIEIEWDAEGDAVML</sequence>
<feature type="region of interest" description="Disordered" evidence="1">
    <location>
        <begin position="603"/>
        <end position="623"/>
    </location>
</feature>
<reference evidence="2" key="2">
    <citation type="submission" date="2020-08" db="EMBL/GenBank/DDBJ databases">
        <title>Draft Genome Sequence of Cumin Blight Pathogen Alternaria burnsii.</title>
        <authorList>
            <person name="Feng Z."/>
        </authorList>
    </citation>
    <scope>NUCLEOTIDE SEQUENCE</scope>
    <source>
        <strain evidence="2">CBS107.38</strain>
    </source>
</reference>
<gene>
    <name evidence="2" type="ORF">GT037_008534</name>
</gene>
<name>A0A8H7B5J7_9PLEO</name>
<evidence type="ECO:0000313" key="2">
    <source>
        <dbReference type="EMBL" id="KAF7673211.1"/>
    </source>
</evidence>
<dbReference type="EMBL" id="JAAABM010000013">
    <property type="protein sequence ID" value="KAF7673211.1"/>
    <property type="molecule type" value="Genomic_DNA"/>
</dbReference>
<dbReference type="AlphaFoldDB" id="A0A8H7B5J7"/>
<dbReference type="CDD" id="cd09917">
    <property type="entry name" value="F-box_SF"/>
    <property type="match status" value="1"/>
</dbReference>